<evidence type="ECO:0000256" key="3">
    <source>
        <dbReference type="ARBA" id="ARBA00022630"/>
    </source>
</evidence>
<evidence type="ECO:0000259" key="8">
    <source>
        <dbReference type="Pfam" id="PF02771"/>
    </source>
</evidence>
<protein>
    <submittedName>
        <fullName evidence="9">Acyl-CoA dehydrogenase</fullName>
    </submittedName>
</protein>
<dbReference type="InterPro" id="IPR009075">
    <property type="entry name" value="AcylCo_DH/oxidase_C"/>
</dbReference>
<dbReference type="Gene3D" id="2.40.110.10">
    <property type="entry name" value="Butyryl-CoA Dehydrogenase, subunit A, domain 2"/>
    <property type="match status" value="1"/>
</dbReference>
<evidence type="ECO:0000256" key="2">
    <source>
        <dbReference type="ARBA" id="ARBA00009347"/>
    </source>
</evidence>
<dbReference type="FunFam" id="1.10.540.10:FF:000026">
    <property type="entry name" value="Acyl-CoA dehydrogenase medium chain"/>
    <property type="match status" value="1"/>
</dbReference>
<dbReference type="Pfam" id="PF02770">
    <property type="entry name" value="Acyl-CoA_dh_M"/>
    <property type="match status" value="1"/>
</dbReference>
<evidence type="ECO:0000256" key="1">
    <source>
        <dbReference type="ARBA" id="ARBA00001974"/>
    </source>
</evidence>
<organism evidence="9">
    <name type="scientific">Brevibacillus laterosporus</name>
    <name type="common">Bacillus laterosporus</name>
    <dbReference type="NCBI Taxonomy" id="1465"/>
    <lineage>
        <taxon>Bacteria</taxon>
        <taxon>Bacillati</taxon>
        <taxon>Bacillota</taxon>
        <taxon>Bacilli</taxon>
        <taxon>Bacillales</taxon>
        <taxon>Paenibacillaceae</taxon>
        <taxon>Brevibacillus</taxon>
    </lineage>
</organism>
<comment type="cofactor">
    <cofactor evidence="1 5">
        <name>FAD</name>
        <dbReference type="ChEBI" id="CHEBI:57692"/>
    </cofactor>
</comment>
<proteinExistence type="inferred from homology"/>
<evidence type="ECO:0000259" key="7">
    <source>
        <dbReference type="Pfam" id="PF02770"/>
    </source>
</evidence>
<comment type="similarity">
    <text evidence="2 5">Belongs to the acyl-CoA dehydrogenase family.</text>
</comment>
<dbReference type="InterPro" id="IPR046373">
    <property type="entry name" value="Acyl-CoA_Oxase/DH_mid-dom_sf"/>
</dbReference>
<dbReference type="SUPFAM" id="SSF56645">
    <property type="entry name" value="Acyl-CoA dehydrogenase NM domain-like"/>
    <property type="match status" value="1"/>
</dbReference>
<evidence type="ECO:0000313" key="9">
    <source>
        <dbReference type="EMBL" id="AKF95953.1"/>
    </source>
</evidence>
<dbReference type="InterPro" id="IPR009100">
    <property type="entry name" value="AcylCoA_DH/oxidase_NM_dom_sf"/>
</dbReference>
<dbReference type="SUPFAM" id="SSF47203">
    <property type="entry name" value="Acyl-CoA dehydrogenase C-terminal domain-like"/>
    <property type="match status" value="1"/>
</dbReference>
<gene>
    <name evidence="9" type="ORF">EX87_20465</name>
</gene>
<feature type="domain" description="Acyl-CoA dehydrogenase/oxidase C-terminal" evidence="6">
    <location>
        <begin position="221"/>
        <end position="369"/>
    </location>
</feature>
<geneLocation type="plasmid" evidence="9">
    <name>unnamed2</name>
</geneLocation>
<evidence type="ECO:0000259" key="6">
    <source>
        <dbReference type="Pfam" id="PF00441"/>
    </source>
</evidence>
<dbReference type="Gene3D" id="1.10.540.10">
    <property type="entry name" value="Acyl-CoA dehydrogenase/oxidase, N-terminal domain"/>
    <property type="match status" value="1"/>
</dbReference>
<evidence type="ECO:0000256" key="5">
    <source>
        <dbReference type="RuleBase" id="RU362125"/>
    </source>
</evidence>
<dbReference type="InterPro" id="IPR006091">
    <property type="entry name" value="Acyl-CoA_Oxase/DH_mid-dom"/>
</dbReference>
<dbReference type="PANTHER" id="PTHR43884">
    <property type="entry name" value="ACYL-COA DEHYDROGENASE"/>
    <property type="match status" value="1"/>
</dbReference>
<keyword evidence="5" id="KW-0560">Oxidoreductase</keyword>
<dbReference type="PIRSF" id="PIRSF016578">
    <property type="entry name" value="HsaA"/>
    <property type="match status" value="1"/>
</dbReference>
<reference evidence="9" key="1">
    <citation type="submission" date="2015-03" db="EMBL/GenBank/DDBJ databases">
        <title>MIGS Cultured Bacterial/Archaeal sample from Brevibacillus laterosporus.</title>
        <authorList>
            <person name="Zeng D."/>
            <person name="Zhu L."/>
            <person name="Dong G."/>
            <person name="Ye W."/>
            <person name="Ren D."/>
            <person name="Wu L."/>
            <person name="Xu J."/>
            <person name="Li G."/>
            <person name="Guo L."/>
        </authorList>
    </citation>
    <scope>NUCLEOTIDE SEQUENCE</scope>
    <source>
        <strain evidence="9">B9</strain>
        <plasmid evidence="9">unnamed2</plasmid>
    </source>
</reference>
<dbReference type="GO" id="GO:0003995">
    <property type="term" value="F:acyl-CoA dehydrogenase activity"/>
    <property type="evidence" value="ECO:0007669"/>
    <property type="project" value="TreeGrafter"/>
</dbReference>
<dbReference type="GO" id="GO:0050660">
    <property type="term" value="F:flavin adenine dinucleotide binding"/>
    <property type="evidence" value="ECO:0007669"/>
    <property type="project" value="InterPro"/>
</dbReference>
<accession>A0A0F7EIZ5</accession>
<dbReference type="AlphaFoldDB" id="A0A0F7EIZ5"/>
<dbReference type="Pfam" id="PF00441">
    <property type="entry name" value="Acyl-CoA_dh_1"/>
    <property type="match status" value="1"/>
</dbReference>
<sequence length="379" mass="42142">MNNLRQAEMIELVREFANREIRPYASAFEDREELPQELFEKMAKKGYLAASFPKQYGGLGLNAIDYGHFTEVIGKACNSVRELITVHTSLVGESLLRFGSEEQKKKWLTAMSSGEKIGAFALSEPNIGSDAKGVQTTYRKEGKKYILNGRKKWISFADIADFFVVIASNEDKVTAFLVERDFPGVKTSRMQGLIVSKSSHIAEIELSNVEVSEENVLGQVGGGFNFVVSTALDSGRYSIAWAGVALAQEALENMVNYSRSRTQYNKKICEFDQVQAMITTAVTNIHASRALCLAAGKMRLDKHPNAMIETTIAKYHASKVAMQVTTDAVQIHGANGLHKQYPVERLFREAKVLEIIEGTSQVLQPIIAQFGITNYYQMT</sequence>
<dbReference type="FunFam" id="1.20.140.10:FF:000004">
    <property type="entry name" value="Acyl-CoA dehydrogenase FadE25"/>
    <property type="match status" value="1"/>
</dbReference>
<dbReference type="Gene3D" id="1.20.140.10">
    <property type="entry name" value="Butyryl-CoA Dehydrogenase, subunit A, domain 3"/>
    <property type="match status" value="1"/>
</dbReference>
<dbReference type="RefSeq" id="WP_031415171.1">
    <property type="nucleotide sequence ID" value="NZ_CP011076.1"/>
</dbReference>
<dbReference type="InterPro" id="IPR036250">
    <property type="entry name" value="AcylCo_DH-like_C"/>
</dbReference>
<dbReference type="Pfam" id="PF02771">
    <property type="entry name" value="Acyl-CoA_dh_N"/>
    <property type="match status" value="1"/>
</dbReference>
<dbReference type="EMBL" id="CP011076">
    <property type="protein sequence ID" value="AKF95953.1"/>
    <property type="molecule type" value="Genomic_DNA"/>
</dbReference>
<name>A0A0F7EIZ5_BRELA</name>
<keyword evidence="4 5" id="KW-0274">FAD</keyword>
<dbReference type="InterPro" id="IPR037069">
    <property type="entry name" value="AcylCoA_DH/ox_N_sf"/>
</dbReference>
<keyword evidence="3 5" id="KW-0285">Flavoprotein</keyword>
<feature type="domain" description="Acyl-CoA oxidase/dehydrogenase middle" evidence="7">
    <location>
        <begin position="119"/>
        <end position="209"/>
    </location>
</feature>
<feature type="domain" description="Acyl-CoA dehydrogenase/oxidase N-terminal" evidence="8">
    <location>
        <begin position="6"/>
        <end position="115"/>
    </location>
</feature>
<keyword evidence="9" id="KW-0614">Plasmid</keyword>
<dbReference type="InterPro" id="IPR013786">
    <property type="entry name" value="AcylCoA_DH/ox_N"/>
</dbReference>
<evidence type="ECO:0000256" key="4">
    <source>
        <dbReference type="ARBA" id="ARBA00022827"/>
    </source>
</evidence>
<dbReference type="PANTHER" id="PTHR43884:SF12">
    <property type="entry name" value="ISOVALERYL-COA DEHYDROGENASE, MITOCHONDRIAL-RELATED"/>
    <property type="match status" value="1"/>
</dbReference>